<keyword evidence="3" id="KW-1185">Reference proteome</keyword>
<dbReference type="PANTHER" id="PTHR34846">
    <property type="entry name" value="4-CARBOXYMUCONOLACTONE DECARBOXYLASE FAMILY PROTEIN (AFU_ORTHOLOGUE AFUA_6G11590)"/>
    <property type="match status" value="1"/>
</dbReference>
<name>A0ABP8PB80_9MICO</name>
<dbReference type="InterPro" id="IPR029032">
    <property type="entry name" value="AhpD-like"/>
</dbReference>
<dbReference type="EMBL" id="BAABGP010000008">
    <property type="protein sequence ID" value="GAA4483612.1"/>
    <property type="molecule type" value="Genomic_DNA"/>
</dbReference>
<dbReference type="NCBIfam" id="TIGR00778">
    <property type="entry name" value="ahpD_dom"/>
    <property type="match status" value="1"/>
</dbReference>
<feature type="domain" description="Carboxymuconolactone decarboxylase-like" evidence="1">
    <location>
        <begin position="42"/>
        <end position="108"/>
    </location>
</feature>
<evidence type="ECO:0000313" key="2">
    <source>
        <dbReference type="EMBL" id="GAA4483612.1"/>
    </source>
</evidence>
<dbReference type="PANTHER" id="PTHR34846:SF7">
    <property type="entry name" value="BLL7811 PROTEIN"/>
    <property type="match status" value="1"/>
</dbReference>
<dbReference type="SUPFAM" id="SSF69118">
    <property type="entry name" value="AhpD-like"/>
    <property type="match status" value="1"/>
</dbReference>
<dbReference type="Pfam" id="PF02627">
    <property type="entry name" value="CMD"/>
    <property type="match status" value="1"/>
</dbReference>
<proteinExistence type="predicted"/>
<gene>
    <name evidence="2" type="ORF">GCM10023171_15450</name>
</gene>
<evidence type="ECO:0000313" key="3">
    <source>
        <dbReference type="Proteomes" id="UP001500731"/>
    </source>
</evidence>
<dbReference type="Gene3D" id="1.20.1290.10">
    <property type="entry name" value="AhpD-like"/>
    <property type="match status" value="1"/>
</dbReference>
<dbReference type="InterPro" id="IPR003779">
    <property type="entry name" value="CMD-like"/>
</dbReference>
<dbReference type="Proteomes" id="UP001500731">
    <property type="component" value="Unassembled WGS sequence"/>
</dbReference>
<dbReference type="RefSeq" id="WP_345185795.1">
    <property type="nucleotide sequence ID" value="NZ_BAABGP010000008.1"/>
</dbReference>
<sequence length="164" mass="17873">MTIDQTIDTTTVVAIKARMPHPAFLLEGGLDALSALSRVAGSTDLPEELLHLVHLRASQINGCSWCTIEHSKEMRADGASDERVFGVGAWREAPLFTARERAALALTEALTRIADTADPVPDELWAEVSAHFDKRQLAALILAISAINVWNRINVAIRQPAGQR</sequence>
<reference evidence="3" key="1">
    <citation type="journal article" date="2019" name="Int. J. Syst. Evol. Microbiol.">
        <title>The Global Catalogue of Microorganisms (GCM) 10K type strain sequencing project: providing services to taxonomists for standard genome sequencing and annotation.</title>
        <authorList>
            <consortium name="The Broad Institute Genomics Platform"/>
            <consortium name="The Broad Institute Genome Sequencing Center for Infectious Disease"/>
            <person name="Wu L."/>
            <person name="Ma J."/>
        </authorList>
    </citation>
    <scope>NUCLEOTIDE SEQUENCE [LARGE SCALE GENOMIC DNA]</scope>
    <source>
        <strain evidence="3">JCM 17839</strain>
    </source>
</reference>
<dbReference type="InterPro" id="IPR004675">
    <property type="entry name" value="AhpD_core"/>
</dbReference>
<accession>A0ABP8PB80</accession>
<comment type="caution">
    <text evidence="2">The sequence shown here is derived from an EMBL/GenBank/DDBJ whole genome shotgun (WGS) entry which is preliminary data.</text>
</comment>
<protein>
    <submittedName>
        <fullName evidence="2">Carboxymuconolactone decarboxylase family protein</fullName>
    </submittedName>
</protein>
<organism evidence="2 3">
    <name type="scientific">Microbacterium panaciterrae</name>
    <dbReference type="NCBI Taxonomy" id="985759"/>
    <lineage>
        <taxon>Bacteria</taxon>
        <taxon>Bacillati</taxon>
        <taxon>Actinomycetota</taxon>
        <taxon>Actinomycetes</taxon>
        <taxon>Micrococcales</taxon>
        <taxon>Microbacteriaceae</taxon>
        <taxon>Microbacterium</taxon>
    </lineage>
</organism>
<evidence type="ECO:0000259" key="1">
    <source>
        <dbReference type="Pfam" id="PF02627"/>
    </source>
</evidence>